<keyword evidence="6" id="KW-1185">Reference proteome</keyword>
<feature type="region of interest" description="Disordered" evidence="4">
    <location>
        <begin position="155"/>
        <end position="174"/>
    </location>
</feature>
<dbReference type="InterPro" id="IPR001806">
    <property type="entry name" value="Small_GTPase"/>
</dbReference>
<dbReference type="Gene3D" id="3.40.50.300">
    <property type="entry name" value="P-loop containing nucleotide triphosphate hydrolases"/>
    <property type="match status" value="1"/>
</dbReference>
<dbReference type="Proteomes" id="UP000023152">
    <property type="component" value="Unassembled WGS sequence"/>
</dbReference>
<evidence type="ECO:0000256" key="1">
    <source>
        <dbReference type="ARBA" id="ARBA00006270"/>
    </source>
</evidence>
<protein>
    <submittedName>
        <fullName evidence="5">Uncharacterized protein</fullName>
    </submittedName>
</protein>
<dbReference type="PRINTS" id="PR00449">
    <property type="entry name" value="RASTRNSFRMNG"/>
</dbReference>
<dbReference type="GO" id="GO:0045335">
    <property type="term" value="C:phagocytic vesicle"/>
    <property type="evidence" value="ECO:0007669"/>
    <property type="project" value="TreeGrafter"/>
</dbReference>
<dbReference type="PROSITE" id="PS51421">
    <property type="entry name" value="RAS"/>
    <property type="match status" value="1"/>
</dbReference>
<feature type="compositionally biased region" description="Basic and acidic residues" evidence="4">
    <location>
        <begin position="156"/>
        <end position="167"/>
    </location>
</feature>
<reference evidence="5 6" key="1">
    <citation type="journal article" date="2013" name="Curr. Biol.">
        <title>The Genome of the Foraminiferan Reticulomyxa filosa.</title>
        <authorList>
            <person name="Glockner G."/>
            <person name="Hulsmann N."/>
            <person name="Schleicher M."/>
            <person name="Noegel A.A."/>
            <person name="Eichinger L."/>
            <person name="Gallinger C."/>
            <person name="Pawlowski J."/>
            <person name="Sierra R."/>
            <person name="Euteneuer U."/>
            <person name="Pillet L."/>
            <person name="Moustafa A."/>
            <person name="Platzer M."/>
            <person name="Groth M."/>
            <person name="Szafranski K."/>
            <person name="Schliwa M."/>
        </authorList>
    </citation>
    <scope>NUCLEOTIDE SEQUENCE [LARGE SCALE GENOMIC DNA]</scope>
</reference>
<dbReference type="GO" id="GO:0003924">
    <property type="term" value="F:GTPase activity"/>
    <property type="evidence" value="ECO:0007669"/>
    <property type="project" value="InterPro"/>
</dbReference>
<dbReference type="AlphaFoldDB" id="X6MDA8"/>
<dbReference type="GO" id="GO:0005525">
    <property type="term" value="F:GTP binding"/>
    <property type="evidence" value="ECO:0007669"/>
    <property type="project" value="UniProtKB-KW"/>
</dbReference>
<dbReference type="InterPro" id="IPR027417">
    <property type="entry name" value="P-loop_NTPase"/>
</dbReference>
<evidence type="ECO:0000313" key="6">
    <source>
        <dbReference type="Proteomes" id="UP000023152"/>
    </source>
</evidence>
<gene>
    <name evidence="5" type="ORF">RFI_25984</name>
</gene>
<dbReference type="GO" id="GO:0005770">
    <property type="term" value="C:late endosome"/>
    <property type="evidence" value="ECO:0007669"/>
    <property type="project" value="TreeGrafter"/>
</dbReference>
<proteinExistence type="inferred from homology"/>
<dbReference type="PANTHER" id="PTHR47981">
    <property type="entry name" value="RAB FAMILY"/>
    <property type="match status" value="1"/>
</dbReference>
<evidence type="ECO:0000313" key="5">
    <source>
        <dbReference type="EMBL" id="ETO11392.1"/>
    </source>
</evidence>
<dbReference type="GO" id="GO:0008333">
    <property type="term" value="P:endosome to lysosome transport"/>
    <property type="evidence" value="ECO:0007669"/>
    <property type="project" value="TreeGrafter"/>
</dbReference>
<dbReference type="SMART" id="SM00175">
    <property type="entry name" value="RAB"/>
    <property type="match status" value="1"/>
</dbReference>
<dbReference type="PROSITE" id="PS51419">
    <property type="entry name" value="RAB"/>
    <property type="match status" value="1"/>
</dbReference>
<keyword evidence="2" id="KW-0547">Nucleotide-binding</keyword>
<dbReference type="Pfam" id="PF00071">
    <property type="entry name" value="Ras"/>
    <property type="match status" value="1"/>
</dbReference>
<comment type="similarity">
    <text evidence="1">Belongs to the small GTPase superfamily. Rab family.</text>
</comment>
<dbReference type="PANTHER" id="PTHR47981:SF42">
    <property type="entry name" value="RAS-RELATED PROTEIN RAB-7L1-LIKE ISOFORM X1"/>
    <property type="match status" value="1"/>
</dbReference>
<evidence type="ECO:0000256" key="2">
    <source>
        <dbReference type="ARBA" id="ARBA00022741"/>
    </source>
</evidence>
<dbReference type="GO" id="GO:0090385">
    <property type="term" value="P:phagosome-lysosome fusion"/>
    <property type="evidence" value="ECO:0007669"/>
    <property type="project" value="TreeGrafter"/>
</dbReference>
<accession>X6MDA8</accession>
<evidence type="ECO:0000256" key="3">
    <source>
        <dbReference type="ARBA" id="ARBA00023134"/>
    </source>
</evidence>
<sequence>MDIASKTVKVHDEILNIQLWDIAGQDRFIALAPGGGNKNKKTYYRNALGAIVVFDATNKESLEKALKWKEHLDDKVCLKNGDHIPAVLFANKVFLFRFWDLIDANPEMQSVTDEVLHEMIEGHNFINWYPTSAKSELNVKKGINSLIQHIVRNTKNGKDQGDSRSRVDLQASVDNPKNDRCGACAR</sequence>
<name>X6MDA8_RETFI</name>
<dbReference type="EMBL" id="ASPP01022528">
    <property type="protein sequence ID" value="ETO11392.1"/>
    <property type="molecule type" value="Genomic_DNA"/>
</dbReference>
<dbReference type="OrthoDB" id="1436450at2759"/>
<keyword evidence="3" id="KW-0342">GTP-binding</keyword>
<dbReference type="GO" id="GO:0005764">
    <property type="term" value="C:lysosome"/>
    <property type="evidence" value="ECO:0007669"/>
    <property type="project" value="TreeGrafter"/>
</dbReference>
<dbReference type="SUPFAM" id="SSF52540">
    <property type="entry name" value="P-loop containing nucleoside triphosphate hydrolases"/>
    <property type="match status" value="1"/>
</dbReference>
<evidence type="ECO:0000256" key="4">
    <source>
        <dbReference type="SAM" id="MobiDB-lite"/>
    </source>
</evidence>
<organism evidence="5 6">
    <name type="scientific">Reticulomyxa filosa</name>
    <dbReference type="NCBI Taxonomy" id="46433"/>
    <lineage>
        <taxon>Eukaryota</taxon>
        <taxon>Sar</taxon>
        <taxon>Rhizaria</taxon>
        <taxon>Retaria</taxon>
        <taxon>Foraminifera</taxon>
        <taxon>Monothalamids</taxon>
        <taxon>Reticulomyxidae</taxon>
        <taxon>Reticulomyxa</taxon>
    </lineage>
</organism>
<comment type="caution">
    <text evidence="5">The sequence shown here is derived from an EMBL/GenBank/DDBJ whole genome shotgun (WGS) entry which is preliminary data.</text>
</comment>